<dbReference type="Pfam" id="PF11528">
    <property type="entry name" value="DUF3224"/>
    <property type="match status" value="1"/>
</dbReference>
<dbReference type="EMBL" id="BAAAYN010000043">
    <property type="protein sequence ID" value="GAA3393393.1"/>
    <property type="molecule type" value="Genomic_DNA"/>
</dbReference>
<comment type="caution">
    <text evidence="1">The sequence shown here is derived from an EMBL/GenBank/DDBJ whole genome shotgun (WGS) entry which is preliminary data.</text>
</comment>
<evidence type="ECO:0000313" key="2">
    <source>
        <dbReference type="Proteomes" id="UP001501676"/>
    </source>
</evidence>
<protein>
    <submittedName>
        <fullName evidence="1">DUF3224 domain-containing protein</fullName>
    </submittedName>
</protein>
<dbReference type="InterPro" id="IPR021607">
    <property type="entry name" value="DUF3224"/>
</dbReference>
<dbReference type="Proteomes" id="UP001501676">
    <property type="component" value="Unassembled WGS sequence"/>
</dbReference>
<dbReference type="Gene3D" id="2.40.350.10">
    <property type="entry name" value="SO1590-like"/>
    <property type="match status" value="1"/>
</dbReference>
<proteinExistence type="predicted"/>
<evidence type="ECO:0000313" key="1">
    <source>
        <dbReference type="EMBL" id="GAA3393393.1"/>
    </source>
</evidence>
<dbReference type="InterPro" id="IPR023159">
    <property type="entry name" value="SO1590-like_sf"/>
</dbReference>
<gene>
    <name evidence="1" type="ORF">GCM10020369_58740</name>
</gene>
<organism evidence="1 2">
    <name type="scientific">Cryptosporangium minutisporangium</name>
    <dbReference type="NCBI Taxonomy" id="113569"/>
    <lineage>
        <taxon>Bacteria</taxon>
        <taxon>Bacillati</taxon>
        <taxon>Actinomycetota</taxon>
        <taxon>Actinomycetes</taxon>
        <taxon>Cryptosporangiales</taxon>
        <taxon>Cryptosporangiaceae</taxon>
        <taxon>Cryptosporangium</taxon>
    </lineage>
</organism>
<reference evidence="2" key="1">
    <citation type="journal article" date="2019" name="Int. J. Syst. Evol. Microbiol.">
        <title>The Global Catalogue of Microorganisms (GCM) 10K type strain sequencing project: providing services to taxonomists for standard genome sequencing and annotation.</title>
        <authorList>
            <consortium name="The Broad Institute Genomics Platform"/>
            <consortium name="The Broad Institute Genome Sequencing Center for Infectious Disease"/>
            <person name="Wu L."/>
            <person name="Ma J."/>
        </authorList>
    </citation>
    <scope>NUCLEOTIDE SEQUENCE [LARGE SCALE GENOMIC DNA]</scope>
    <source>
        <strain evidence="2">JCM 9458</strain>
    </source>
</reference>
<sequence length="131" mass="13793">MSRRATASFVIESFDAVGQPDGAEGETVIASALLSKVFSGDVEGTSLLRMVSAQTPVEGSAAYVAVERITASVHGRKGSFVLLHTATYTETRWQVVADSGTGELTGITGTAVLERHDDGSHTFTLDYDLPS</sequence>
<name>A0ABP6T553_9ACTN</name>
<dbReference type="RefSeq" id="WP_345731490.1">
    <property type="nucleotide sequence ID" value="NZ_BAAAYN010000043.1"/>
</dbReference>
<keyword evidence="2" id="KW-1185">Reference proteome</keyword>
<dbReference type="SUPFAM" id="SSF159238">
    <property type="entry name" value="SO1590-like"/>
    <property type="match status" value="1"/>
</dbReference>
<accession>A0ABP6T553</accession>